<comment type="caution">
    <text evidence="2">The sequence shown here is derived from an EMBL/GenBank/DDBJ whole genome shotgun (WGS) entry which is preliminary data.</text>
</comment>
<sequence>MNAFDKFLQNNVLVTLSKKDLLIQLQLGHEEFHGLDSLTLSRWVKGSSKPSLHKQLLIAQSCQCLPAYIDAFEEAKISNPDERIFTNFLNRFDSPYHQILAYENQEYLFHHQGKNTDLYPYVKRFSDKIGASKRITEQVHSSNVHVNAELLAIGEKDNAGIESFVWMLHGFNAHLDCIGFARNEQDYSEKNCVAVTLTYYRSSEHFFLLCGLFTNLILERYPKKKKVVIVFRGREGLMFAEALGGQSICSLPDAKFGNLYIHEFDFLRLLANPIILNTAKRYSQTYRDHIETLMTQPIPISDLG</sequence>
<name>A0A2N7CC01_VIBSP</name>
<dbReference type="AlphaFoldDB" id="A0A2N7CC01"/>
<organism evidence="2 3">
    <name type="scientific">Vibrio splendidus</name>
    <dbReference type="NCBI Taxonomy" id="29497"/>
    <lineage>
        <taxon>Bacteria</taxon>
        <taxon>Pseudomonadati</taxon>
        <taxon>Pseudomonadota</taxon>
        <taxon>Gammaproteobacteria</taxon>
        <taxon>Vibrionales</taxon>
        <taxon>Vibrionaceae</taxon>
        <taxon>Vibrio</taxon>
    </lineage>
</organism>
<proteinExistence type="predicted"/>
<dbReference type="RefSeq" id="WP_102482847.1">
    <property type="nucleotide sequence ID" value="NZ_MCSW01000186.1"/>
</dbReference>
<dbReference type="EMBL" id="MCSW01000186">
    <property type="protein sequence ID" value="PMF19615.1"/>
    <property type="molecule type" value="Genomic_DNA"/>
</dbReference>
<reference evidence="3" key="1">
    <citation type="submission" date="2016-07" db="EMBL/GenBank/DDBJ databases">
        <title>Nontailed viruses are major unrecognized killers of bacteria in the ocean.</title>
        <authorList>
            <person name="Kauffman K."/>
            <person name="Hussain F."/>
            <person name="Yang J."/>
            <person name="Arevalo P."/>
            <person name="Brown J."/>
            <person name="Cutler M."/>
            <person name="Kelly L."/>
            <person name="Polz M.F."/>
        </authorList>
    </citation>
    <scope>NUCLEOTIDE SEQUENCE [LARGE SCALE GENOMIC DNA]</scope>
    <source>
        <strain evidence="3">10N.286.54.F3</strain>
    </source>
</reference>
<gene>
    <name evidence="2" type="ORF">BCV19_13060</name>
</gene>
<feature type="domain" description="HTH cro/C1-type" evidence="1">
    <location>
        <begin position="39"/>
        <end position="69"/>
    </location>
</feature>
<dbReference type="Proteomes" id="UP000235405">
    <property type="component" value="Unassembled WGS sequence"/>
</dbReference>
<evidence type="ECO:0000313" key="2">
    <source>
        <dbReference type="EMBL" id="PMF19615.1"/>
    </source>
</evidence>
<dbReference type="InterPro" id="IPR001387">
    <property type="entry name" value="Cro/C1-type_HTH"/>
</dbReference>
<evidence type="ECO:0000313" key="3">
    <source>
        <dbReference type="Proteomes" id="UP000235405"/>
    </source>
</evidence>
<accession>A0A2N7CC01</accession>
<protein>
    <recommendedName>
        <fullName evidence="1">HTH cro/C1-type domain-containing protein</fullName>
    </recommendedName>
</protein>
<evidence type="ECO:0000259" key="1">
    <source>
        <dbReference type="PROSITE" id="PS50943"/>
    </source>
</evidence>
<dbReference type="PROSITE" id="PS50943">
    <property type="entry name" value="HTH_CROC1"/>
    <property type="match status" value="1"/>
</dbReference>